<accession>A0A2I0VAQ6</accession>
<keyword evidence="7" id="KW-0375">Hydrogen ion transport</keyword>
<dbReference type="Proteomes" id="UP000233837">
    <property type="component" value="Unassembled WGS sequence"/>
</dbReference>
<protein>
    <recommendedName>
        <fullName evidence="4">H(+)-transporting two-sector ATPase</fullName>
        <ecNumber evidence="4">7.1.2.2</ecNumber>
    </recommendedName>
</protein>
<feature type="domain" description="ATPase F1/V1/A1 complex alpha/beta subunit N-terminal" evidence="14">
    <location>
        <begin position="5"/>
        <end position="60"/>
    </location>
</feature>
<dbReference type="GO" id="GO:0005524">
    <property type="term" value="F:ATP binding"/>
    <property type="evidence" value="ECO:0007669"/>
    <property type="project" value="UniProtKB-KW"/>
</dbReference>
<evidence type="ECO:0000256" key="10">
    <source>
        <dbReference type="ARBA" id="ARBA00023136"/>
    </source>
</evidence>
<comment type="similarity">
    <text evidence="2">Belongs to the ATPase alpha/beta chains family.</text>
</comment>
<dbReference type="GO" id="GO:0042776">
    <property type="term" value="P:proton motive force-driven mitochondrial ATP synthesis"/>
    <property type="evidence" value="ECO:0007669"/>
    <property type="project" value="TreeGrafter"/>
</dbReference>
<gene>
    <name evidence="15" type="primary">ATPB</name>
    <name evidence="15" type="ORF">MA16_Dca029140</name>
</gene>
<keyword evidence="6" id="KW-0547">Nucleotide-binding</keyword>
<dbReference type="EMBL" id="KZ505090">
    <property type="protein sequence ID" value="PKU60491.1"/>
    <property type="molecule type" value="Genomic_DNA"/>
</dbReference>
<evidence type="ECO:0000256" key="3">
    <source>
        <dbReference type="ARBA" id="ARBA00011648"/>
    </source>
</evidence>
<dbReference type="SUPFAM" id="SSF50615">
    <property type="entry name" value="N-terminal domain of alpha and beta subunits of F1 ATP synthase"/>
    <property type="match status" value="1"/>
</dbReference>
<keyword evidence="12" id="KW-0066">ATP synthesis</keyword>
<keyword evidence="9" id="KW-0406">Ion transport</keyword>
<proteinExistence type="inferred from homology"/>
<evidence type="ECO:0000256" key="13">
    <source>
        <dbReference type="ARBA" id="ARBA00048383"/>
    </source>
</evidence>
<dbReference type="InterPro" id="IPR036121">
    <property type="entry name" value="ATPase_F1/V1/A1_a/bsu_N_sf"/>
</dbReference>
<comment type="subcellular location">
    <subcellularLocation>
        <location evidence="1">Mitochondrion inner membrane</location>
    </subcellularLocation>
</comment>
<evidence type="ECO:0000256" key="12">
    <source>
        <dbReference type="ARBA" id="ARBA00023310"/>
    </source>
</evidence>
<dbReference type="Gene3D" id="2.40.10.170">
    <property type="match status" value="1"/>
</dbReference>
<dbReference type="STRING" id="906689.A0A2I0VAQ6"/>
<evidence type="ECO:0000256" key="8">
    <source>
        <dbReference type="ARBA" id="ARBA00022840"/>
    </source>
</evidence>
<evidence type="ECO:0000256" key="5">
    <source>
        <dbReference type="ARBA" id="ARBA00022448"/>
    </source>
</evidence>
<keyword evidence="11" id="KW-0139">CF(1)</keyword>
<dbReference type="GO" id="GO:0005743">
    <property type="term" value="C:mitochondrial inner membrane"/>
    <property type="evidence" value="ECO:0007669"/>
    <property type="project" value="UniProtKB-SubCell"/>
</dbReference>
<keyword evidence="10" id="KW-0472">Membrane</keyword>
<evidence type="ECO:0000256" key="6">
    <source>
        <dbReference type="ARBA" id="ARBA00022741"/>
    </source>
</evidence>
<dbReference type="PANTHER" id="PTHR15184">
    <property type="entry name" value="ATP SYNTHASE"/>
    <property type="match status" value="1"/>
</dbReference>
<keyword evidence="8" id="KW-0067">ATP-binding</keyword>
<reference evidence="15 16" key="1">
    <citation type="journal article" date="2016" name="Sci. Rep.">
        <title>The Dendrobium catenatum Lindl. genome sequence provides insights into polysaccharide synthase, floral development and adaptive evolution.</title>
        <authorList>
            <person name="Zhang G.Q."/>
            <person name="Xu Q."/>
            <person name="Bian C."/>
            <person name="Tsai W.C."/>
            <person name="Yeh C.M."/>
            <person name="Liu K.W."/>
            <person name="Yoshida K."/>
            <person name="Zhang L.S."/>
            <person name="Chang S.B."/>
            <person name="Chen F."/>
            <person name="Shi Y."/>
            <person name="Su Y.Y."/>
            <person name="Zhang Y.Q."/>
            <person name="Chen L.J."/>
            <person name="Yin Y."/>
            <person name="Lin M."/>
            <person name="Huang H."/>
            <person name="Deng H."/>
            <person name="Wang Z.W."/>
            <person name="Zhu S.L."/>
            <person name="Zhao X."/>
            <person name="Deng C."/>
            <person name="Niu S.C."/>
            <person name="Huang J."/>
            <person name="Wang M."/>
            <person name="Liu G.H."/>
            <person name="Yang H.J."/>
            <person name="Xiao X.J."/>
            <person name="Hsiao Y.Y."/>
            <person name="Wu W.L."/>
            <person name="Chen Y.Y."/>
            <person name="Mitsuda N."/>
            <person name="Ohme-Takagi M."/>
            <person name="Luo Y.B."/>
            <person name="Van de Peer Y."/>
            <person name="Liu Z.J."/>
        </authorList>
    </citation>
    <scope>NUCLEOTIDE SEQUENCE [LARGE SCALE GENOMIC DNA]</scope>
    <source>
        <tissue evidence="15">The whole plant</tissue>
    </source>
</reference>
<dbReference type="InterPro" id="IPR050053">
    <property type="entry name" value="ATPase_alpha/beta_chains"/>
</dbReference>
<dbReference type="GO" id="GO:0046933">
    <property type="term" value="F:proton-transporting ATP synthase activity, rotational mechanism"/>
    <property type="evidence" value="ECO:0007669"/>
    <property type="project" value="TreeGrafter"/>
</dbReference>
<keyword evidence="5" id="KW-0813">Transport</keyword>
<organism evidence="15 16">
    <name type="scientific">Dendrobium catenatum</name>
    <dbReference type="NCBI Taxonomy" id="906689"/>
    <lineage>
        <taxon>Eukaryota</taxon>
        <taxon>Viridiplantae</taxon>
        <taxon>Streptophyta</taxon>
        <taxon>Embryophyta</taxon>
        <taxon>Tracheophyta</taxon>
        <taxon>Spermatophyta</taxon>
        <taxon>Magnoliopsida</taxon>
        <taxon>Liliopsida</taxon>
        <taxon>Asparagales</taxon>
        <taxon>Orchidaceae</taxon>
        <taxon>Epidendroideae</taxon>
        <taxon>Malaxideae</taxon>
        <taxon>Dendrobiinae</taxon>
        <taxon>Dendrobium</taxon>
    </lineage>
</organism>
<dbReference type="EC" id="7.1.2.2" evidence="4"/>
<evidence type="ECO:0000313" key="16">
    <source>
        <dbReference type="Proteomes" id="UP000233837"/>
    </source>
</evidence>
<evidence type="ECO:0000256" key="4">
    <source>
        <dbReference type="ARBA" id="ARBA00012473"/>
    </source>
</evidence>
<dbReference type="GO" id="GO:0045259">
    <property type="term" value="C:proton-transporting ATP synthase complex"/>
    <property type="evidence" value="ECO:0007669"/>
    <property type="project" value="UniProtKB-KW"/>
</dbReference>
<evidence type="ECO:0000256" key="9">
    <source>
        <dbReference type="ARBA" id="ARBA00023065"/>
    </source>
</evidence>
<dbReference type="Pfam" id="PF02874">
    <property type="entry name" value="ATP-synt_ab_N"/>
    <property type="match status" value="1"/>
</dbReference>
<reference evidence="15 16" key="2">
    <citation type="journal article" date="2017" name="Nature">
        <title>The Apostasia genome and the evolution of orchids.</title>
        <authorList>
            <person name="Zhang G.Q."/>
            <person name="Liu K.W."/>
            <person name="Li Z."/>
            <person name="Lohaus R."/>
            <person name="Hsiao Y.Y."/>
            <person name="Niu S.C."/>
            <person name="Wang J.Y."/>
            <person name="Lin Y.C."/>
            <person name="Xu Q."/>
            <person name="Chen L.J."/>
            <person name="Yoshida K."/>
            <person name="Fujiwara S."/>
            <person name="Wang Z.W."/>
            <person name="Zhang Y.Q."/>
            <person name="Mitsuda N."/>
            <person name="Wang M."/>
            <person name="Liu G.H."/>
            <person name="Pecoraro L."/>
            <person name="Huang H.X."/>
            <person name="Xiao X.J."/>
            <person name="Lin M."/>
            <person name="Wu X.Y."/>
            <person name="Wu W.L."/>
            <person name="Chen Y.Y."/>
            <person name="Chang S.B."/>
            <person name="Sakamoto S."/>
            <person name="Ohme-Takagi M."/>
            <person name="Yagi M."/>
            <person name="Zeng S.J."/>
            <person name="Shen C.Y."/>
            <person name="Yeh C.M."/>
            <person name="Luo Y.B."/>
            <person name="Tsai W.C."/>
            <person name="Van de Peer Y."/>
            <person name="Liu Z.J."/>
        </authorList>
    </citation>
    <scope>NUCLEOTIDE SEQUENCE [LARGE SCALE GENOMIC DNA]</scope>
    <source>
        <tissue evidence="15">The whole plant</tissue>
    </source>
</reference>
<evidence type="ECO:0000259" key="14">
    <source>
        <dbReference type="Pfam" id="PF02874"/>
    </source>
</evidence>
<dbReference type="AlphaFoldDB" id="A0A2I0VAQ6"/>
<evidence type="ECO:0000256" key="7">
    <source>
        <dbReference type="ARBA" id="ARBA00022781"/>
    </source>
</evidence>
<name>A0A2I0VAQ6_9ASPA</name>
<comment type="catalytic activity">
    <reaction evidence="13">
        <text>ATP + H2O + 4 H(+)(in) = ADP + phosphate + 5 H(+)(out)</text>
        <dbReference type="Rhea" id="RHEA:57720"/>
        <dbReference type="ChEBI" id="CHEBI:15377"/>
        <dbReference type="ChEBI" id="CHEBI:15378"/>
        <dbReference type="ChEBI" id="CHEBI:30616"/>
        <dbReference type="ChEBI" id="CHEBI:43474"/>
        <dbReference type="ChEBI" id="CHEBI:456216"/>
        <dbReference type="EC" id="7.1.2.2"/>
    </reaction>
</comment>
<evidence type="ECO:0000313" key="15">
    <source>
        <dbReference type="EMBL" id="PKU60491.1"/>
    </source>
</evidence>
<comment type="subunit">
    <text evidence="3">F-type ATPases have 2 components, CF(1) - the catalytic core - and CF(0) - the membrane proton channel. CF(1) has five subunits: alpha(3), beta(3), gamma(1), delta(1), epsilon(1). CF(0) has three main subunits: a, b and c.</text>
</comment>
<dbReference type="PANTHER" id="PTHR15184:SF82">
    <property type="entry name" value="ATP SYNTHASE SUBUNIT BETA, MITOCHONDRIAL"/>
    <property type="match status" value="1"/>
</dbReference>
<evidence type="ECO:0000256" key="1">
    <source>
        <dbReference type="ARBA" id="ARBA00004273"/>
    </source>
</evidence>
<evidence type="ECO:0000256" key="2">
    <source>
        <dbReference type="ARBA" id="ARBA00008936"/>
    </source>
</evidence>
<dbReference type="InterPro" id="IPR004100">
    <property type="entry name" value="ATPase_F1/V1/A1_a/bsu_N"/>
</dbReference>
<sequence>MIRSVVDVRFDEGLPSILTSLEVLDNPIRLVLEVAQHLGENMVAMDRTEELVRGKRALNTRSLITVPMGSSALAAS</sequence>
<evidence type="ECO:0000256" key="11">
    <source>
        <dbReference type="ARBA" id="ARBA00023196"/>
    </source>
</evidence>
<keyword evidence="16" id="KW-1185">Reference proteome</keyword>